<dbReference type="SMART" id="SM00102">
    <property type="entry name" value="ADF"/>
    <property type="match status" value="1"/>
</dbReference>
<dbReference type="SUPFAM" id="SSF55753">
    <property type="entry name" value="Actin depolymerizing proteins"/>
    <property type="match status" value="1"/>
</dbReference>
<dbReference type="GO" id="GO:0030042">
    <property type="term" value="P:actin filament depolymerization"/>
    <property type="evidence" value="ECO:0007669"/>
    <property type="project" value="InterPro"/>
</dbReference>
<evidence type="ECO:0000256" key="2">
    <source>
        <dbReference type="ARBA" id="ARBA00023203"/>
    </source>
</evidence>
<evidence type="ECO:0000313" key="5">
    <source>
        <dbReference type="RefSeq" id="XP_034101969.1"/>
    </source>
</evidence>
<dbReference type="InterPro" id="IPR029006">
    <property type="entry name" value="ADF-H/Gelsolin-like_dom_sf"/>
</dbReference>
<evidence type="ECO:0000259" key="3">
    <source>
        <dbReference type="PROSITE" id="PS51263"/>
    </source>
</evidence>
<dbReference type="Gene3D" id="3.40.20.10">
    <property type="entry name" value="Severin"/>
    <property type="match status" value="1"/>
</dbReference>
<keyword evidence="2" id="KW-0009">Actin-binding</keyword>
<reference evidence="5" key="1">
    <citation type="submission" date="2025-08" db="UniProtKB">
        <authorList>
            <consortium name="RefSeq"/>
        </authorList>
    </citation>
    <scope>IDENTIFICATION</scope>
    <source>
        <strain evidence="5">15112-1751.03</strain>
        <tissue evidence="5">Whole Adult</tissue>
    </source>
</reference>
<dbReference type="InterPro" id="IPR002108">
    <property type="entry name" value="ADF-H"/>
</dbReference>
<dbReference type="GO" id="GO:0015629">
    <property type="term" value="C:actin cytoskeleton"/>
    <property type="evidence" value="ECO:0007669"/>
    <property type="project" value="InterPro"/>
</dbReference>
<protein>
    <submittedName>
        <fullName evidence="5">Cofilin/actin-depolymerizing factor homolog</fullName>
    </submittedName>
</protein>
<dbReference type="InterPro" id="IPR017904">
    <property type="entry name" value="ADF/Cofilin"/>
</dbReference>
<keyword evidence="4" id="KW-1185">Reference proteome</keyword>
<evidence type="ECO:0000256" key="1">
    <source>
        <dbReference type="ARBA" id="ARBA00006844"/>
    </source>
</evidence>
<comment type="similarity">
    <text evidence="1">Belongs to the actin-binding proteins ADF family.</text>
</comment>
<name>A0A6P8WEL6_DROAB</name>
<dbReference type="PROSITE" id="PS51263">
    <property type="entry name" value="ADF_H"/>
    <property type="match status" value="1"/>
</dbReference>
<evidence type="ECO:0000313" key="4">
    <source>
        <dbReference type="Proteomes" id="UP000515160"/>
    </source>
</evidence>
<dbReference type="PANTHER" id="PTHR11913">
    <property type="entry name" value="COFILIN-RELATED"/>
    <property type="match status" value="1"/>
</dbReference>
<accession>A0A6P8WEL6</accession>
<dbReference type="CDD" id="cd11286">
    <property type="entry name" value="ADF_cofilin_like"/>
    <property type="match status" value="1"/>
</dbReference>
<dbReference type="OrthoDB" id="10249245at2759"/>
<gene>
    <name evidence="5" type="primary">LOC117566537</name>
</gene>
<dbReference type="Pfam" id="PF00241">
    <property type="entry name" value="Cofilin_ADF"/>
    <property type="match status" value="1"/>
</dbReference>
<dbReference type="GO" id="GO:0003779">
    <property type="term" value="F:actin binding"/>
    <property type="evidence" value="ECO:0007669"/>
    <property type="project" value="UniProtKB-KW"/>
</dbReference>
<dbReference type="AlphaFoldDB" id="A0A6P8WEL6"/>
<dbReference type="Proteomes" id="UP000515160">
    <property type="component" value="Chromosome 3"/>
</dbReference>
<organism evidence="4 5">
    <name type="scientific">Drosophila albomicans</name>
    <name type="common">Fruit fly</name>
    <dbReference type="NCBI Taxonomy" id="7291"/>
    <lineage>
        <taxon>Eukaryota</taxon>
        <taxon>Metazoa</taxon>
        <taxon>Ecdysozoa</taxon>
        <taxon>Arthropoda</taxon>
        <taxon>Hexapoda</taxon>
        <taxon>Insecta</taxon>
        <taxon>Pterygota</taxon>
        <taxon>Neoptera</taxon>
        <taxon>Endopterygota</taxon>
        <taxon>Diptera</taxon>
        <taxon>Brachycera</taxon>
        <taxon>Muscomorpha</taxon>
        <taxon>Ephydroidea</taxon>
        <taxon>Drosophilidae</taxon>
        <taxon>Drosophila</taxon>
    </lineage>
</organism>
<proteinExistence type="inferred from homology"/>
<feature type="domain" description="ADF-H" evidence="3">
    <location>
        <begin position="1"/>
        <end position="141"/>
    </location>
</feature>
<dbReference type="GeneID" id="117566537"/>
<sequence>MSIKCSNEGLQIYEAIRKSKKYRYIIFRIASDALIEVETIGPRESDFKQFLEDLMRNGPTECRYGLFDLEYTRVCDVTQQELKREKLVLLSWCPSSAKPKGTILYLSYLHPFMDQLKGIHYYKTVREIIELSRAAIEEHFH</sequence>
<dbReference type="RefSeq" id="XP_034101969.1">
    <property type="nucleotide sequence ID" value="XM_034246078.1"/>
</dbReference>